<sequence>MRSLAPGRALTHQRARVHTRARRMDAVVRAFFGGGAPKNTKSAHGFTVKTIDGESVELSKYAGKVCLVVNELVQLDKKYDDLEVLVFPSNEFGGQEPGSAAQIKEFAKKYGATFPMFEKTMVNGPSANPLWKHLKETAPESGLMALAGSEIKWNFAKFLLDKDGKTVGRYAPTSSPLSIESDILKYL</sequence>
<keyword evidence="2 4" id="KW-0575">Peroxidase</keyword>
<dbReference type="EMBL" id="KZ155776">
    <property type="protein sequence ID" value="OUS48054.1"/>
    <property type="molecule type" value="Genomic_DNA"/>
</dbReference>
<dbReference type="PIRSF" id="PIRSF000303">
    <property type="entry name" value="Glutathion_perox"/>
    <property type="match status" value="1"/>
</dbReference>
<protein>
    <submittedName>
        <fullName evidence="4">Phospholipid-hydroperoxide glutathione peroxidase</fullName>
    </submittedName>
</protein>
<dbReference type="PANTHER" id="PTHR11592">
    <property type="entry name" value="GLUTATHIONE PEROXIDASE"/>
    <property type="match status" value="1"/>
</dbReference>
<dbReference type="InterPro" id="IPR000889">
    <property type="entry name" value="Glutathione_peroxidase"/>
</dbReference>
<dbReference type="SUPFAM" id="SSF52833">
    <property type="entry name" value="Thioredoxin-like"/>
    <property type="match status" value="1"/>
</dbReference>
<gene>
    <name evidence="4" type="ORF">BE221DRAFT_69986</name>
</gene>
<evidence type="ECO:0000256" key="1">
    <source>
        <dbReference type="ARBA" id="ARBA00006926"/>
    </source>
</evidence>
<dbReference type="GO" id="GO:0006979">
    <property type="term" value="P:response to oxidative stress"/>
    <property type="evidence" value="ECO:0007669"/>
    <property type="project" value="InterPro"/>
</dbReference>
<dbReference type="AlphaFoldDB" id="A0A1Y5IIR5"/>
<dbReference type="Proteomes" id="UP000195557">
    <property type="component" value="Unassembled WGS sequence"/>
</dbReference>
<evidence type="ECO:0000256" key="2">
    <source>
        <dbReference type="ARBA" id="ARBA00022559"/>
    </source>
</evidence>
<accession>A0A1Y5IIR5</accession>
<dbReference type="InterPro" id="IPR036249">
    <property type="entry name" value="Thioredoxin-like_sf"/>
</dbReference>
<dbReference type="PROSITE" id="PS51355">
    <property type="entry name" value="GLUTATHIONE_PEROXID_3"/>
    <property type="match status" value="1"/>
</dbReference>
<dbReference type="CDD" id="cd00340">
    <property type="entry name" value="GSH_Peroxidase"/>
    <property type="match status" value="1"/>
</dbReference>
<dbReference type="Gene3D" id="3.40.30.10">
    <property type="entry name" value="Glutaredoxin"/>
    <property type="match status" value="1"/>
</dbReference>
<reference evidence="4" key="1">
    <citation type="submission" date="2017-04" db="EMBL/GenBank/DDBJ databases">
        <title>Population genomics of picophytoplankton unveils novel chromosome hypervariability.</title>
        <authorList>
            <consortium name="DOE Joint Genome Institute"/>
            <person name="Blanc-Mathieu R."/>
            <person name="Krasovec M."/>
            <person name="Hebrard M."/>
            <person name="Yau S."/>
            <person name="Desgranges E."/>
            <person name="Martin J."/>
            <person name="Schackwitz W."/>
            <person name="Kuo A."/>
            <person name="Salin G."/>
            <person name="Donnadieu C."/>
            <person name="Desdevises Y."/>
            <person name="Sanchez-Ferandin S."/>
            <person name="Moreau H."/>
            <person name="Rivals E."/>
            <person name="Grigoriev I.V."/>
            <person name="Grimsley N."/>
            <person name="Eyre-Walker A."/>
            <person name="Piganeau G."/>
        </authorList>
    </citation>
    <scope>NUCLEOTIDE SEQUENCE [LARGE SCALE GENOMIC DNA]</scope>
    <source>
        <strain evidence="4">RCC 1115</strain>
    </source>
</reference>
<organism evidence="4">
    <name type="scientific">Ostreococcus tauri</name>
    <name type="common">Marine green alga</name>
    <dbReference type="NCBI Taxonomy" id="70448"/>
    <lineage>
        <taxon>Eukaryota</taxon>
        <taxon>Viridiplantae</taxon>
        <taxon>Chlorophyta</taxon>
        <taxon>Mamiellophyceae</taxon>
        <taxon>Mamiellales</taxon>
        <taxon>Bathycoccaceae</taxon>
        <taxon>Ostreococcus</taxon>
    </lineage>
</organism>
<evidence type="ECO:0000256" key="3">
    <source>
        <dbReference type="ARBA" id="ARBA00023002"/>
    </source>
</evidence>
<name>A0A1Y5IIR5_OSTTA</name>
<evidence type="ECO:0000313" key="4">
    <source>
        <dbReference type="EMBL" id="OUS48054.1"/>
    </source>
</evidence>
<dbReference type="Pfam" id="PF00255">
    <property type="entry name" value="GSHPx"/>
    <property type="match status" value="1"/>
</dbReference>
<dbReference type="PANTHER" id="PTHR11592:SF78">
    <property type="entry name" value="GLUTATHIONE PEROXIDASE"/>
    <property type="match status" value="1"/>
</dbReference>
<proteinExistence type="inferred from homology"/>
<comment type="similarity">
    <text evidence="1">Belongs to the glutathione peroxidase family.</text>
</comment>
<dbReference type="GO" id="GO:0004601">
    <property type="term" value="F:peroxidase activity"/>
    <property type="evidence" value="ECO:0007669"/>
    <property type="project" value="UniProtKB-KW"/>
</dbReference>
<keyword evidence="3" id="KW-0560">Oxidoreductase</keyword>